<evidence type="ECO:0000256" key="1">
    <source>
        <dbReference type="ARBA" id="ARBA00023125"/>
    </source>
</evidence>
<keyword evidence="5" id="KW-1185">Reference proteome</keyword>
<dbReference type="PANTHER" id="PTHR30055">
    <property type="entry name" value="HTH-TYPE TRANSCRIPTIONAL REGULATOR RUTR"/>
    <property type="match status" value="1"/>
</dbReference>
<evidence type="ECO:0000313" key="5">
    <source>
        <dbReference type="Proteomes" id="UP000005258"/>
    </source>
</evidence>
<evidence type="ECO:0000256" key="2">
    <source>
        <dbReference type="PROSITE-ProRule" id="PRU00335"/>
    </source>
</evidence>
<evidence type="ECO:0000313" key="4">
    <source>
        <dbReference type="EMBL" id="AFK53137.1"/>
    </source>
</evidence>
<dbReference type="GO" id="GO:0003700">
    <property type="term" value="F:DNA-binding transcription factor activity"/>
    <property type="evidence" value="ECO:0007669"/>
    <property type="project" value="TreeGrafter"/>
</dbReference>
<feature type="domain" description="HTH tetR-type" evidence="3">
    <location>
        <begin position="23"/>
        <end position="83"/>
    </location>
</feature>
<dbReference type="Proteomes" id="UP000005258">
    <property type="component" value="Chromosome"/>
</dbReference>
<organism evidence="4 5">
    <name type="scientific">Tistrella mobilis (strain KA081020-065)</name>
    <dbReference type="NCBI Taxonomy" id="1110502"/>
    <lineage>
        <taxon>Bacteria</taxon>
        <taxon>Pseudomonadati</taxon>
        <taxon>Pseudomonadota</taxon>
        <taxon>Alphaproteobacteria</taxon>
        <taxon>Geminicoccales</taxon>
        <taxon>Geminicoccaceae</taxon>
        <taxon>Tistrella</taxon>
    </lineage>
</organism>
<feature type="DNA-binding region" description="H-T-H motif" evidence="2">
    <location>
        <begin position="46"/>
        <end position="65"/>
    </location>
</feature>
<dbReference type="InterPro" id="IPR001647">
    <property type="entry name" value="HTH_TetR"/>
</dbReference>
<dbReference type="InterPro" id="IPR009057">
    <property type="entry name" value="Homeodomain-like_sf"/>
</dbReference>
<protein>
    <submittedName>
        <fullName evidence="4">TetR family transcriptional regulator</fullName>
    </submittedName>
</protein>
<keyword evidence="1 2" id="KW-0238">DNA-binding</keyword>
<accession>I3TK49</accession>
<reference evidence="4 5" key="1">
    <citation type="journal article" date="2012" name="J. Am. Chem. Soc.">
        <title>Bacterial biosynthesis and maturation of the didemnin anti-cancer agents.</title>
        <authorList>
            <person name="Xu Y."/>
            <person name="Kersten R.D."/>
            <person name="Nam S.J."/>
            <person name="Lu L."/>
            <person name="Al-Suwailem A.M."/>
            <person name="Zheng H."/>
            <person name="Fenical W."/>
            <person name="Dorrestein P.C."/>
            <person name="Moore B.S."/>
            <person name="Qian P.Y."/>
        </authorList>
    </citation>
    <scope>NUCLEOTIDE SEQUENCE [LARGE SCALE GENOMIC DNA]</scope>
    <source>
        <strain evidence="4 5">KA081020-065</strain>
    </source>
</reference>
<dbReference type="RefSeq" id="WP_014744816.1">
    <property type="nucleotide sequence ID" value="NC_017956.1"/>
</dbReference>
<dbReference type="AlphaFoldDB" id="I3TK49"/>
<dbReference type="Pfam" id="PF00440">
    <property type="entry name" value="TetR_N"/>
    <property type="match status" value="1"/>
</dbReference>
<dbReference type="PROSITE" id="PS50977">
    <property type="entry name" value="HTH_TETR_2"/>
    <property type="match status" value="1"/>
</dbReference>
<dbReference type="eggNOG" id="COG1309">
    <property type="taxonomic scope" value="Bacteria"/>
</dbReference>
<dbReference type="PATRIC" id="fig|1110502.3.peg.1338"/>
<name>I3TK49_TISMK</name>
<dbReference type="SUPFAM" id="SSF46689">
    <property type="entry name" value="Homeodomain-like"/>
    <property type="match status" value="1"/>
</dbReference>
<dbReference type="STRING" id="1110502.TMO_1298"/>
<dbReference type="Gene3D" id="1.10.357.10">
    <property type="entry name" value="Tetracycline Repressor, domain 2"/>
    <property type="match status" value="1"/>
</dbReference>
<proteinExistence type="predicted"/>
<dbReference type="HOGENOM" id="CLU_069356_46_3_5"/>
<dbReference type="InterPro" id="IPR050109">
    <property type="entry name" value="HTH-type_TetR-like_transc_reg"/>
</dbReference>
<evidence type="ECO:0000259" key="3">
    <source>
        <dbReference type="PROSITE" id="PS50977"/>
    </source>
</evidence>
<dbReference type="KEGG" id="tmo:TMO_1298"/>
<dbReference type="PANTHER" id="PTHR30055:SF226">
    <property type="entry name" value="HTH-TYPE TRANSCRIPTIONAL REGULATOR PKSA"/>
    <property type="match status" value="1"/>
</dbReference>
<gene>
    <name evidence="4" type="ordered locus">TMO_1298</name>
</gene>
<dbReference type="GO" id="GO:0000976">
    <property type="term" value="F:transcription cis-regulatory region binding"/>
    <property type="evidence" value="ECO:0007669"/>
    <property type="project" value="TreeGrafter"/>
</dbReference>
<dbReference type="EMBL" id="CP003236">
    <property type="protein sequence ID" value="AFK53137.1"/>
    <property type="molecule type" value="Genomic_DNA"/>
</dbReference>
<sequence length="209" mass="23036">MPATPLTPPVARPLKRPVQARARFTVQAIYDGLVRIWLRDGPDAVTMKAIAAETGFAVGTLYDYFPNRAALLSGYVRHCIDDLIRRLEADAAAEPDLPWGPRIVRLVRMTCGRDGAAPCFDHDMLMVEHAIAEEKHHRRAYEELSAAWLRILEATPGRPQGIDAAAIRAAFLTVLGTRRYVLLVEPTETEVGDWAGRLERICLGALAGG</sequence>